<dbReference type="AlphaFoldDB" id="A0A6L9MSP2"/>
<dbReference type="EMBL" id="JAAAWP010000003">
    <property type="protein sequence ID" value="NDW20973.1"/>
    <property type="molecule type" value="Genomic_DNA"/>
</dbReference>
<evidence type="ECO:0000259" key="2">
    <source>
        <dbReference type="Pfam" id="PF13670"/>
    </source>
</evidence>
<accession>A0A6L9MSP2</accession>
<protein>
    <submittedName>
        <fullName evidence="3">PepSY domain-containing protein</fullName>
    </submittedName>
</protein>
<name>A0A6L9MSP2_9ALTE</name>
<dbReference type="Pfam" id="PF13670">
    <property type="entry name" value="PepSY_2"/>
    <property type="match status" value="1"/>
</dbReference>
<reference evidence="3 4" key="1">
    <citation type="submission" date="2020-01" db="EMBL/GenBank/DDBJ databases">
        <title>Genomes of bacteria type strains.</title>
        <authorList>
            <person name="Chen J."/>
            <person name="Zhu S."/>
            <person name="Yang J."/>
        </authorList>
    </citation>
    <scope>NUCLEOTIDE SEQUENCE [LARGE SCALE GENOMIC DNA]</scope>
    <source>
        <strain evidence="3 4">LMG 22958</strain>
    </source>
</reference>
<gene>
    <name evidence="3" type="ORF">GTW09_05540</name>
</gene>
<sequence length="94" mass="10385">MKKAIMLLTAVGAATLLSACSAEHGTTMCTTAPQSEWQNQEAFQAQLVAQGYKINEFKVTEGNCYEIYGFNKDESKVEIYFNPVDGSIVKEESH</sequence>
<dbReference type="RefSeq" id="WP_163110741.1">
    <property type="nucleotide sequence ID" value="NZ_JAAAWP010000003.1"/>
</dbReference>
<keyword evidence="1" id="KW-0732">Signal</keyword>
<dbReference type="Proteomes" id="UP000478837">
    <property type="component" value="Unassembled WGS sequence"/>
</dbReference>
<evidence type="ECO:0000313" key="3">
    <source>
        <dbReference type="EMBL" id="NDW20973.1"/>
    </source>
</evidence>
<feature type="signal peptide" evidence="1">
    <location>
        <begin position="1"/>
        <end position="19"/>
    </location>
</feature>
<proteinExistence type="predicted"/>
<organism evidence="3 4">
    <name type="scientific">Alteromonas hispanica</name>
    <dbReference type="NCBI Taxonomy" id="315421"/>
    <lineage>
        <taxon>Bacteria</taxon>
        <taxon>Pseudomonadati</taxon>
        <taxon>Pseudomonadota</taxon>
        <taxon>Gammaproteobacteria</taxon>
        <taxon>Alteromonadales</taxon>
        <taxon>Alteromonadaceae</taxon>
        <taxon>Alteromonas/Salinimonas group</taxon>
        <taxon>Alteromonas</taxon>
    </lineage>
</organism>
<feature type="domain" description="PepSY" evidence="2">
    <location>
        <begin position="13"/>
        <end position="92"/>
    </location>
</feature>
<dbReference type="InterPro" id="IPR025711">
    <property type="entry name" value="PepSY"/>
</dbReference>
<feature type="chain" id="PRO_5027100798" evidence="1">
    <location>
        <begin position="20"/>
        <end position="94"/>
    </location>
</feature>
<comment type="caution">
    <text evidence="3">The sequence shown here is derived from an EMBL/GenBank/DDBJ whole genome shotgun (WGS) entry which is preliminary data.</text>
</comment>
<evidence type="ECO:0000313" key="4">
    <source>
        <dbReference type="Proteomes" id="UP000478837"/>
    </source>
</evidence>
<evidence type="ECO:0000256" key="1">
    <source>
        <dbReference type="SAM" id="SignalP"/>
    </source>
</evidence>
<dbReference type="PROSITE" id="PS51257">
    <property type="entry name" value="PROKAR_LIPOPROTEIN"/>
    <property type="match status" value="1"/>
</dbReference>
<keyword evidence="4" id="KW-1185">Reference proteome</keyword>